<protein>
    <submittedName>
        <fullName evidence="1">Uncharacterized protein</fullName>
    </submittedName>
</protein>
<gene>
    <name evidence="1" type="ORF">I5M19_16320</name>
</gene>
<accession>A0A934PXH4</accession>
<dbReference type="EMBL" id="JAEHFW010000003">
    <property type="protein sequence ID" value="MBK0380891.1"/>
    <property type="molecule type" value="Genomic_DNA"/>
</dbReference>
<keyword evidence="2" id="KW-1185">Reference proteome</keyword>
<evidence type="ECO:0000313" key="2">
    <source>
        <dbReference type="Proteomes" id="UP000613193"/>
    </source>
</evidence>
<sequence>MNNSSVVEAKFIRGKIKSKSTTLWISTDNFKKESIQNKFHFDENEKPIICYFKNSSYWWLLTNMLLAIYNNDKITNYKLVDIERVELNNLFDGTIDKKEYSNLDLYIGNQHIQLGLEKGTWPIIYNIFKFIIRSPSDAGM</sequence>
<organism evidence="1 2">
    <name type="scientific">Mucilaginibacter segetis</name>
    <dbReference type="NCBI Taxonomy" id="2793071"/>
    <lineage>
        <taxon>Bacteria</taxon>
        <taxon>Pseudomonadati</taxon>
        <taxon>Bacteroidota</taxon>
        <taxon>Sphingobacteriia</taxon>
        <taxon>Sphingobacteriales</taxon>
        <taxon>Sphingobacteriaceae</taxon>
        <taxon>Mucilaginibacter</taxon>
    </lineage>
</organism>
<comment type="caution">
    <text evidence="1">The sequence shown here is derived from an EMBL/GenBank/DDBJ whole genome shotgun (WGS) entry which is preliminary data.</text>
</comment>
<dbReference type="Proteomes" id="UP000613193">
    <property type="component" value="Unassembled WGS sequence"/>
</dbReference>
<dbReference type="RefSeq" id="WP_200067424.1">
    <property type="nucleotide sequence ID" value="NZ_JAEHFW010000003.1"/>
</dbReference>
<name>A0A934PXH4_9SPHI</name>
<proteinExistence type="predicted"/>
<dbReference type="AlphaFoldDB" id="A0A934PXH4"/>
<reference evidence="1" key="1">
    <citation type="submission" date="2020-12" db="EMBL/GenBank/DDBJ databases">
        <title>Bacterial novel species Mucilaginibacter sp. SD-g isolated from soil.</title>
        <authorList>
            <person name="Jung H.-Y."/>
        </authorList>
    </citation>
    <scope>NUCLEOTIDE SEQUENCE</scope>
    <source>
        <strain evidence="1">SD-g</strain>
    </source>
</reference>
<evidence type="ECO:0000313" key="1">
    <source>
        <dbReference type="EMBL" id="MBK0380891.1"/>
    </source>
</evidence>